<evidence type="ECO:0000256" key="1">
    <source>
        <dbReference type="ARBA" id="ARBA00004430"/>
    </source>
</evidence>
<dbReference type="EnsemblMetazoa" id="CLYHEMT016192.1">
    <property type="protein sequence ID" value="CLYHEMP016192.1"/>
    <property type="gene ID" value="CLYHEMG016192"/>
</dbReference>
<dbReference type="GO" id="GO:0035082">
    <property type="term" value="P:axoneme assembly"/>
    <property type="evidence" value="ECO:0007669"/>
    <property type="project" value="TreeGrafter"/>
</dbReference>
<dbReference type="GO" id="GO:0060294">
    <property type="term" value="P:cilium movement involved in cell motility"/>
    <property type="evidence" value="ECO:0007669"/>
    <property type="project" value="InterPro"/>
</dbReference>
<dbReference type="RefSeq" id="XP_066921660.1">
    <property type="nucleotide sequence ID" value="XM_067065559.1"/>
</dbReference>
<dbReference type="GeneID" id="136808985"/>
<accession>A0A7M6DMH2</accession>
<dbReference type="Pfam" id="PF04712">
    <property type="entry name" value="Radial_spoke"/>
    <property type="match status" value="1"/>
</dbReference>
<feature type="region of interest" description="Disordered" evidence="6">
    <location>
        <begin position="168"/>
        <end position="225"/>
    </location>
</feature>
<evidence type="ECO:0000256" key="5">
    <source>
        <dbReference type="ARBA" id="ARBA00023273"/>
    </source>
</evidence>
<protein>
    <submittedName>
        <fullName evidence="7">Uncharacterized protein</fullName>
    </submittedName>
</protein>
<evidence type="ECO:0000256" key="6">
    <source>
        <dbReference type="SAM" id="MobiDB-lite"/>
    </source>
</evidence>
<name>A0A7M6DMH2_9CNID</name>
<dbReference type="GO" id="GO:0001534">
    <property type="term" value="C:radial spoke"/>
    <property type="evidence" value="ECO:0007669"/>
    <property type="project" value="InterPro"/>
</dbReference>
<keyword evidence="8" id="KW-1185">Reference proteome</keyword>
<dbReference type="PANTHER" id="PTHR13159">
    <property type="entry name" value="RADIAL SPOKEHEAD-RELATED"/>
    <property type="match status" value="1"/>
</dbReference>
<feature type="region of interest" description="Disordered" evidence="6">
    <location>
        <begin position="371"/>
        <end position="396"/>
    </location>
</feature>
<feature type="compositionally biased region" description="Acidic residues" evidence="6">
    <location>
        <begin position="173"/>
        <end position="206"/>
    </location>
</feature>
<dbReference type="PANTHER" id="PTHR13159:SF0">
    <property type="entry name" value="RADIAL SPOKE HEAD 6 HOMOLOG A"/>
    <property type="match status" value="1"/>
</dbReference>
<feature type="compositionally biased region" description="Acidic residues" evidence="6">
    <location>
        <begin position="371"/>
        <end position="388"/>
    </location>
</feature>
<evidence type="ECO:0000313" key="7">
    <source>
        <dbReference type="EnsemblMetazoa" id="CLYHEMP016192.1"/>
    </source>
</evidence>
<organism evidence="7 8">
    <name type="scientific">Clytia hemisphaerica</name>
    <dbReference type="NCBI Taxonomy" id="252671"/>
    <lineage>
        <taxon>Eukaryota</taxon>
        <taxon>Metazoa</taxon>
        <taxon>Cnidaria</taxon>
        <taxon>Hydrozoa</taxon>
        <taxon>Hydroidolina</taxon>
        <taxon>Leptothecata</taxon>
        <taxon>Obeliida</taxon>
        <taxon>Clytiidae</taxon>
        <taxon>Clytia</taxon>
    </lineage>
</organism>
<evidence type="ECO:0000256" key="4">
    <source>
        <dbReference type="ARBA" id="ARBA00023212"/>
    </source>
</evidence>
<feature type="region of interest" description="Disordered" evidence="6">
    <location>
        <begin position="479"/>
        <end position="520"/>
    </location>
</feature>
<feature type="compositionally biased region" description="Acidic residues" evidence="6">
    <location>
        <begin position="507"/>
        <end position="520"/>
    </location>
</feature>
<evidence type="ECO:0000256" key="2">
    <source>
        <dbReference type="ARBA" id="ARBA00022490"/>
    </source>
</evidence>
<dbReference type="AlphaFoldDB" id="A0A7M6DMH2"/>
<evidence type="ECO:0000313" key="8">
    <source>
        <dbReference type="Proteomes" id="UP000594262"/>
    </source>
</evidence>
<reference evidence="7" key="1">
    <citation type="submission" date="2021-01" db="UniProtKB">
        <authorList>
            <consortium name="EnsemblMetazoa"/>
        </authorList>
    </citation>
    <scope>IDENTIFICATION</scope>
</reference>
<comment type="subcellular location">
    <subcellularLocation>
        <location evidence="1">Cytoplasm</location>
        <location evidence="1">Cytoskeleton</location>
        <location evidence="1">Cilium axoneme</location>
    </subcellularLocation>
</comment>
<dbReference type="InterPro" id="IPR006802">
    <property type="entry name" value="Radial_spoke"/>
</dbReference>
<evidence type="ECO:0000256" key="3">
    <source>
        <dbReference type="ARBA" id="ARBA00023069"/>
    </source>
</evidence>
<keyword evidence="5" id="KW-0966">Cell projection</keyword>
<keyword evidence="2" id="KW-0963">Cytoplasm</keyword>
<dbReference type="OrthoDB" id="272202at2759"/>
<dbReference type="Proteomes" id="UP000594262">
    <property type="component" value="Unplaced"/>
</dbReference>
<keyword evidence="4" id="KW-0206">Cytoskeleton</keyword>
<proteinExistence type="predicted"/>
<feature type="compositionally biased region" description="Basic and acidic residues" evidence="6">
    <location>
        <begin position="490"/>
        <end position="506"/>
    </location>
</feature>
<keyword evidence="3" id="KW-0969">Cilium</keyword>
<sequence length="520" mass="59163">MDVKVQNPVSLAQDFIKKENGSTSVYKEISSLIKSVLDERPLTSTDLVENILSNKSLTEEKEKSNDYLPISTLPDSQIKLFEKTDSEDTFGENVAGGPDTEEEFEAPLPNCTQLDFYFEQAGIGLGREENYRIFLALKQLIFTQQLGTIRFWGKIFGLEKNYIIAEGEFREGEGEEDENEEEEEEAQEEEPSKDDLTDNENDEPLEDANIPKSTWKPPPEVPKEEFRSGVNKKVYFVCNEVGEEWTKLPQLTPKEINAARSITKFFTGRLDAKVETYPPFEGTEANFLRAQIARISAGTQVSPAGYYAFDDEDEDEEDEEGRTSYMINQDFEGVSLKELSDPGMIAWVHHTQHILPQGRCSWFDINQKPEDDFDVESFDDDEDLDNEDKPETGPSLLSSTVDDEAIGADMPAWSVSLSSRVLPEYSVAVAKSNRWPGAYAFATPRKFENVYIGWGNKYTGRCFNPVQAPIAFEEYPDNNDVIEQNDPTVEEEKALEERERELRAVEEMNDEDEEDDEDDE</sequence>